<dbReference type="Proteomes" id="UP001055219">
    <property type="component" value="Unassembled WGS sequence"/>
</dbReference>
<dbReference type="SMART" id="SM00906">
    <property type="entry name" value="Fungal_trans"/>
    <property type="match status" value="1"/>
</dbReference>
<dbReference type="GO" id="GO:0008270">
    <property type="term" value="F:zinc ion binding"/>
    <property type="evidence" value="ECO:0007669"/>
    <property type="project" value="InterPro"/>
</dbReference>
<comment type="caution">
    <text evidence="5">The sequence shown here is derived from an EMBL/GenBank/DDBJ whole genome shotgun (WGS) entry which is preliminary data.</text>
</comment>
<dbReference type="PANTHER" id="PTHR46910">
    <property type="entry name" value="TRANSCRIPTION FACTOR PDR1"/>
    <property type="match status" value="1"/>
</dbReference>
<dbReference type="PROSITE" id="PS00463">
    <property type="entry name" value="ZN2_CY6_FUNGAL_1"/>
    <property type="match status" value="1"/>
</dbReference>
<proteinExistence type="predicted"/>
<evidence type="ECO:0000256" key="1">
    <source>
        <dbReference type="ARBA" id="ARBA00022723"/>
    </source>
</evidence>
<feature type="region of interest" description="Disordered" evidence="3">
    <location>
        <begin position="1"/>
        <end position="34"/>
    </location>
</feature>
<dbReference type="SUPFAM" id="SSF57701">
    <property type="entry name" value="Zn2/Cys6 DNA-binding domain"/>
    <property type="match status" value="1"/>
</dbReference>
<evidence type="ECO:0000313" key="6">
    <source>
        <dbReference type="Proteomes" id="UP001055219"/>
    </source>
</evidence>
<sequence>MDPQELPPNYSGDISEANSQQQPSAPRSGPNLTRQRAARACDGCRKVKEKCEGGLPCRRCVHLQRRCAFTKSTARARAGASENGGTSARQGADEDVAEMTKRMANMERLLTHFVGNVKLDGDTLQHLADSVEKKRLDQMPPEEDAEVKSNSSGDVKLDEITTTLENFLIGISDAPDAPKIKEFYRFDELQAPPDASGLSSSLPPRQIADVLTRAFFCHAEGDYFFVDRTWLNRKMDVVYENPASLSRRDVPTLAIIYMVLAVGTQYVYLDSLGGKTNNNASFSEDAIGIKFYQQACKLLPDVIAIASLESTQACLLIGLYTLPLDPSGLAWTYINLAMKLAIQNGMHRNYPGEGLELVIRETRNRVWWTLYALERRVGTFHGRPVSVLDGEIDASYPVHRQDIWPGSPPQNTAQFHASIHLCGFIGRVRHEISLFKAADRQTTFCALARLVDIKDELHRWWQTLPSEVCSQNPAMDGAVSRAAVHVRLEFCVLRMYAGRIFITPLNNNSMGPRSSSKGRPSVEPASSEVGEPSPRSVSLNARRRSIMITDCVDAALSIVDLCRLLQNTVGLARASYTEFSGLRVALLVILSQFIEKQQQDATERLRQPLYEGIAMLKNMAAWGASARFDASLIEAFEHAIARMDVPDNPQEPASRESDYEMFKKWQMEWQGSGVTSKHVNGGSVGDDKAFDPSLGIPSLTGNAASGGWGGVAGPKATTPLAMPSVNNAGAFGTPADWGSSGVATLGGLSDMLGQGYGFDIDLGHAPVEGDGRGPDGWTGMF</sequence>
<feature type="region of interest" description="Disordered" evidence="3">
    <location>
        <begin position="75"/>
        <end position="94"/>
    </location>
</feature>
<feature type="region of interest" description="Disordered" evidence="3">
    <location>
        <begin position="510"/>
        <end position="536"/>
    </location>
</feature>
<dbReference type="InterPro" id="IPR036864">
    <property type="entry name" value="Zn2-C6_fun-type_DNA-bd_sf"/>
</dbReference>
<protein>
    <recommendedName>
        <fullName evidence="4">Zn(2)-C6 fungal-type domain-containing protein</fullName>
    </recommendedName>
</protein>
<dbReference type="EMBL" id="JAGIXG020000002">
    <property type="protein sequence ID" value="KAI6785519.1"/>
    <property type="molecule type" value="Genomic_DNA"/>
</dbReference>
<dbReference type="CDD" id="cd00067">
    <property type="entry name" value="GAL4"/>
    <property type="match status" value="1"/>
</dbReference>
<dbReference type="RefSeq" id="XP_051366375.1">
    <property type="nucleotide sequence ID" value="XM_051510840.1"/>
</dbReference>
<dbReference type="Pfam" id="PF04082">
    <property type="entry name" value="Fungal_trans"/>
    <property type="match status" value="1"/>
</dbReference>
<dbReference type="InterPro" id="IPR050987">
    <property type="entry name" value="AtrR-like"/>
</dbReference>
<dbReference type="InterPro" id="IPR001138">
    <property type="entry name" value="Zn2Cys6_DnaBD"/>
</dbReference>
<dbReference type="SMART" id="SM00066">
    <property type="entry name" value="GAL4"/>
    <property type="match status" value="1"/>
</dbReference>
<gene>
    <name evidence="5" type="ORF">J7T54_007162</name>
</gene>
<dbReference type="GO" id="GO:0000981">
    <property type="term" value="F:DNA-binding transcription factor activity, RNA polymerase II-specific"/>
    <property type="evidence" value="ECO:0007669"/>
    <property type="project" value="InterPro"/>
</dbReference>
<dbReference type="Pfam" id="PF00172">
    <property type="entry name" value="Zn_clus"/>
    <property type="match status" value="1"/>
</dbReference>
<dbReference type="OrthoDB" id="3921198at2759"/>
<keyword evidence="6" id="KW-1185">Reference proteome</keyword>
<evidence type="ECO:0000313" key="5">
    <source>
        <dbReference type="EMBL" id="KAI6785519.1"/>
    </source>
</evidence>
<evidence type="ECO:0000256" key="3">
    <source>
        <dbReference type="SAM" id="MobiDB-lite"/>
    </source>
</evidence>
<keyword evidence="1" id="KW-0479">Metal-binding</keyword>
<organism evidence="5 6">
    <name type="scientific">Emericellopsis cladophorae</name>
    <dbReference type="NCBI Taxonomy" id="2686198"/>
    <lineage>
        <taxon>Eukaryota</taxon>
        <taxon>Fungi</taxon>
        <taxon>Dikarya</taxon>
        <taxon>Ascomycota</taxon>
        <taxon>Pezizomycotina</taxon>
        <taxon>Sordariomycetes</taxon>
        <taxon>Hypocreomycetidae</taxon>
        <taxon>Hypocreales</taxon>
        <taxon>Bionectriaceae</taxon>
        <taxon>Emericellopsis</taxon>
    </lineage>
</organism>
<evidence type="ECO:0000256" key="2">
    <source>
        <dbReference type="ARBA" id="ARBA00023242"/>
    </source>
</evidence>
<dbReference type="AlphaFoldDB" id="A0A9P9Y9V3"/>
<dbReference type="PANTHER" id="PTHR46910:SF23">
    <property type="entry name" value="THIAMINE REPRESSIBLE GENES REGULATORY PROTEIN THI1"/>
    <property type="match status" value="1"/>
</dbReference>
<dbReference type="GO" id="GO:0003677">
    <property type="term" value="F:DNA binding"/>
    <property type="evidence" value="ECO:0007669"/>
    <property type="project" value="InterPro"/>
</dbReference>
<reference evidence="5" key="2">
    <citation type="submission" date="2022-07" db="EMBL/GenBank/DDBJ databases">
        <authorList>
            <person name="Goncalves M.F.M."/>
            <person name="Hilario S."/>
            <person name="Van De Peer Y."/>
            <person name="Esteves A.C."/>
            <person name="Alves A."/>
        </authorList>
    </citation>
    <scope>NUCLEOTIDE SEQUENCE</scope>
    <source>
        <strain evidence="5">MUM 19.33</strain>
    </source>
</reference>
<dbReference type="Gene3D" id="4.10.240.10">
    <property type="entry name" value="Zn(2)-C6 fungal-type DNA-binding domain"/>
    <property type="match status" value="1"/>
</dbReference>
<dbReference type="PROSITE" id="PS50048">
    <property type="entry name" value="ZN2_CY6_FUNGAL_2"/>
    <property type="match status" value="1"/>
</dbReference>
<reference evidence="5" key="1">
    <citation type="journal article" date="2021" name="J Fungi (Basel)">
        <title>Genomic and Metabolomic Analyses of the Marine Fungus Emericellopsis cladophorae: Insights into Saltwater Adaptability Mechanisms and Its Biosynthetic Potential.</title>
        <authorList>
            <person name="Goncalves M.F.M."/>
            <person name="Hilario S."/>
            <person name="Van de Peer Y."/>
            <person name="Esteves A.C."/>
            <person name="Alves A."/>
        </authorList>
    </citation>
    <scope>NUCLEOTIDE SEQUENCE</scope>
    <source>
        <strain evidence="5">MUM 19.33</strain>
    </source>
</reference>
<dbReference type="GeneID" id="75833638"/>
<dbReference type="CDD" id="cd12148">
    <property type="entry name" value="fungal_TF_MHR"/>
    <property type="match status" value="1"/>
</dbReference>
<name>A0A9P9Y9V3_9HYPO</name>
<dbReference type="InterPro" id="IPR007219">
    <property type="entry name" value="XnlR_reg_dom"/>
</dbReference>
<accession>A0A9P9Y9V3</accession>
<dbReference type="GO" id="GO:0006351">
    <property type="term" value="P:DNA-templated transcription"/>
    <property type="evidence" value="ECO:0007669"/>
    <property type="project" value="InterPro"/>
</dbReference>
<evidence type="ECO:0000259" key="4">
    <source>
        <dbReference type="PROSITE" id="PS50048"/>
    </source>
</evidence>
<feature type="compositionally biased region" description="Polar residues" evidence="3">
    <location>
        <begin position="16"/>
        <end position="34"/>
    </location>
</feature>
<keyword evidence="2" id="KW-0539">Nucleus</keyword>
<feature type="domain" description="Zn(2)-C6 fungal-type" evidence="4">
    <location>
        <begin position="40"/>
        <end position="69"/>
    </location>
</feature>